<evidence type="ECO:0000259" key="13">
    <source>
        <dbReference type="PROSITE" id="PS50109"/>
    </source>
</evidence>
<keyword evidence="9 12" id="KW-1133">Transmembrane helix</keyword>
<dbReference type="Proteomes" id="UP000411588">
    <property type="component" value="Unassembled WGS sequence"/>
</dbReference>
<dbReference type="SMART" id="SM00387">
    <property type="entry name" value="HATPase_c"/>
    <property type="match status" value="1"/>
</dbReference>
<proteinExistence type="predicted"/>
<dbReference type="AlphaFoldDB" id="A0A031WBU1"/>
<evidence type="ECO:0000256" key="10">
    <source>
        <dbReference type="ARBA" id="ARBA00023012"/>
    </source>
</evidence>
<dbReference type="GO" id="GO:0000155">
    <property type="term" value="F:phosphorelay sensor kinase activity"/>
    <property type="evidence" value="ECO:0007669"/>
    <property type="project" value="InterPro"/>
</dbReference>
<dbReference type="PANTHER" id="PTHR45453">
    <property type="entry name" value="PHOSPHATE REGULON SENSOR PROTEIN PHOR"/>
    <property type="match status" value="1"/>
</dbReference>
<dbReference type="GO" id="GO:0016036">
    <property type="term" value="P:cellular response to phosphate starvation"/>
    <property type="evidence" value="ECO:0007669"/>
    <property type="project" value="TreeGrafter"/>
</dbReference>
<keyword evidence="10" id="KW-0902">Two-component regulatory system</keyword>
<evidence type="ECO:0000256" key="7">
    <source>
        <dbReference type="ARBA" id="ARBA00022692"/>
    </source>
</evidence>
<keyword evidence="4" id="KW-1003">Cell membrane</keyword>
<evidence type="ECO:0000256" key="8">
    <source>
        <dbReference type="ARBA" id="ARBA00022777"/>
    </source>
</evidence>
<evidence type="ECO:0000256" key="5">
    <source>
        <dbReference type="ARBA" id="ARBA00022553"/>
    </source>
</evidence>
<dbReference type="EMBL" id="LK932411">
    <property type="protein sequence ID" value="CDS89360.1"/>
    <property type="molecule type" value="Genomic_DNA"/>
</dbReference>
<evidence type="ECO:0000313" key="19">
    <source>
        <dbReference type="Proteomes" id="UP000411588"/>
    </source>
</evidence>
<evidence type="ECO:0000313" key="14">
    <source>
        <dbReference type="EMBL" id="CDS88756.1"/>
    </source>
</evidence>
<dbReference type="RefSeq" id="WP_003439799.1">
    <property type="nucleotide sequence ID" value="NZ_JAAUXI010000001.1"/>
</dbReference>
<sequence>MKLFLKDYKGYIFIYYIGIVMTIIYCNLMKFISFGESLYILLFSSFILLCFLIYKYYKNREVYNLFEKGVHSLEESFLYLGSSFLGRNISVILKQQHKLYQSMIQEHKKIHSEHLTFINQWIHQMKTPISVISLQLQDYEGEEVTENIRKEIDRLNKGLDMAMHFARADNFQKDFIVEKAKLNEIVSSIVNEEKRLFIKSGMIPKIQVDKFTYVYTDVKWMKFIIGQLITNGVKYSKDYSNYLTIKSEENNKYVILSIIDEGIGIVSKDLKRVFDPFFTGENGRKFGESTGMGLYLVKKVCDDLGHKVSIKSEVGKGTEVSIYFNKDVNSLIKV</sequence>
<evidence type="ECO:0000256" key="2">
    <source>
        <dbReference type="ARBA" id="ARBA00004651"/>
    </source>
</evidence>
<dbReference type="InterPro" id="IPR036890">
    <property type="entry name" value="HATPase_C_sf"/>
</dbReference>
<name>A0A031WBU1_CLODI</name>
<reference evidence="18 19" key="3">
    <citation type="submission" date="2019-02" db="EMBL/GenBank/DDBJ databases">
        <authorList>
            <consortium name="Pathogen Informatics"/>
        </authorList>
    </citation>
    <scope>NUCLEOTIDE SEQUENCE [LARGE SCALE GENOMIC DNA]</scope>
    <source>
        <strain evidence="19">clo34</strain>
        <strain evidence="18">Clo34</strain>
    </source>
</reference>
<reference evidence="17" key="4">
    <citation type="submission" date="2021-06" db="EMBL/GenBank/DDBJ databases">
        <authorList>
            <consortium name="NCBI Pathogen Detection Project"/>
        </authorList>
    </citation>
    <scope>NUCLEOTIDE SEQUENCE</scope>
    <source>
        <strain evidence="17">Clostridioides</strain>
    </source>
</reference>
<dbReference type="InterPro" id="IPR003661">
    <property type="entry name" value="HisK_dim/P_dom"/>
</dbReference>
<evidence type="ECO:0000256" key="12">
    <source>
        <dbReference type="SAM" id="Phobius"/>
    </source>
</evidence>
<evidence type="ECO:0000256" key="11">
    <source>
        <dbReference type="ARBA" id="ARBA00023136"/>
    </source>
</evidence>
<dbReference type="CDD" id="cd00082">
    <property type="entry name" value="HisKA"/>
    <property type="match status" value="1"/>
</dbReference>
<protein>
    <recommendedName>
        <fullName evidence="3">histidine kinase</fullName>
        <ecNumber evidence="3">2.7.13.3</ecNumber>
    </recommendedName>
</protein>
<dbReference type="PATRIC" id="fig|1496.854.peg.1439"/>
<evidence type="ECO:0000256" key="4">
    <source>
        <dbReference type="ARBA" id="ARBA00022475"/>
    </source>
</evidence>
<comment type="catalytic activity">
    <reaction evidence="1">
        <text>ATP + protein L-histidine = ADP + protein N-phospho-L-histidine.</text>
        <dbReference type="EC" id="2.7.13.3"/>
    </reaction>
</comment>
<evidence type="ECO:0000313" key="17">
    <source>
        <dbReference type="EMBL" id="HBH2621927.1"/>
    </source>
</evidence>
<keyword evidence="11 12" id="KW-0472">Membrane</keyword>
<dbReference type="PANTHER" id="PTHR45453:SF2">
    <property type="entry name" value="HISTIDINE KINASE"/>
    <property type="match status" value="1"/>
</dbReference>
<evidence type="ECO:0000313" key="15">
    <source>
        <dbReference type="EMBL" id="CDS89360.1"/>
    </source>
</evidence>
<dbReference type="InterPro" id="IPR050351">
    <property type="entry name" value="BphY/WalK/GraS-like"/>
</dbReference>
<dbReference type="PROSITE" id="PS50109">
    <property type="entry name" value="HIS_KIN"/>
    <property type="match status" value="1"/>
</dbReference>
<evidence type="ECO:0000313" key="16">
    <source>
        <dbReference type="EMBL" id="CDS94610.1"/>
    </source>
</evidence>
<accession>A0A031WBU1</accession>
<dbReference type="KEGG" id="pdf:CD630DERM_29870"/>
<evidence type="ECO:0000313" key="18">
    <source>
        <dbReference type="EMBL" id="VFD29967.1"/>
    </source>
</evidence>
<dbReference type="EMBL" id="LK932849">
    <property type="protein sequence ID" value="CDS94610.1"/>
    <property type="molecule type" value="Genomic_DNA"/>
</dbReference>
<dbReference type="EMBL" id="CAADAN010000002">
    <property type="protein sequence ID" value="VFD29967.1"/>
    <property type="molecule type" value="Genomic_DNA"/>
</dbReference>
<gene>
    <name evidence="18" type="primary">graS_1</name>
    <name evidence="16" type="ORF">BN1095_20060</name>
    <name evidence="14" type="ORF">BN1096_700140</name>
    <name evidence="15" type="ORF">BN1097_710141</name>
    <name evidence="17" type="ORF">KRQ00_003741</name>
    <name evidence="18" type="ORF">SAMEA1402399_00886</name>
</gene>
<feature type="domain" description="Histidine kinase" evidence="13">
    <location>
        <begin position="120"/>
        <end position="328"/>
    </location>
</feature>
<reference evidence="17" key="2">
    <citation type="journal article" date="2018" name="Genome Biol.">
        <title>SKESA: strategic k-mer extension for scrupulous assemblies.</title>
        <authorList>
            <person name="Souvorov A."/>
            <person name="Agarwala R."/>
            <person name="Lipman D.J."/>
        </authorList>
    </citation>
    <scope>NUCLEOTIDE SEQUENCE</scope>
    <source>
        <strain evidence="17">Clostridioides</strain>
    </source>
</reference>
<keyword evidence="8 16" id="KW-0418">Kinase</keyword>
<dbReference type="EMBL" id="DAEQIJ010000030">
    <property type="protein sequence ID" value="HBH2621927.1"/>
    <property type="molecule type" value="Genomic_DNA"/>
</dbReference>
<dbReference type="GO" id="GO:0004721">
    <property type="term" value="F:phosphoprotein phosphatase activity"/>
    <property type="evidence" value="ECO:0007669"/>
    <property type="project" value="TreeGrafter"/>
</dbReference>
<evidence type="ECO:0000256" key="1">
    <source>
        <dbReference type="ARBA" id="ARBA00000085"/>
    </source>
</evidence>
<feature type="transmembrane region" description="Helical" evidence="12">
    <location>
        <begin position="12"/>
        <end position="32"/>
    </location>
</feature>
<dbReference type="InterPro" id="IPR004358">
    <property type="entry name" value="Sig_transdc_His_kin-like_C"/>
</dbReference>
<reference evidence="16" key="1">
    <citation type="submission" date="2014-07" db="EMBL/GenBank/DDBJ databases">
        <authorList>
            <person name="Monot Marc"/>
        </authorList>
    </citation>
    <scope>NUCLEOTIDE SEQUENCE</scope>
    <source>
        <strain evidence="16">7032989</strain>
        <strain evidence="15">7032994</strain>
    </source>
</reference>
<dbReference type="Pfam" id="PF02518">
    <property type="entry name" value="HATPase_c"/>
    <property type="match status" value="1"/>
</dbReference>
<dbReference type="GO" id="GO:0005886">
    <property type="term" value="C:plasma membrane"/>
    <property type="evidence" value="ECO:0007669"/>
    <property type="project" value="UniProtKB-SubCell"/>
</dbReference>
<dbReference type="CDD" id="cd16948">
    <property type="entry name" value="HATPase_BceS-YxdK-YvcQ-like"/>
    <property type="match status" value="1"/>
</dbReference>
<dbReference type="FunFam" id="3.30.565.10:FF:000057">
    <property type="entry name" value="Sensor histidine kinase"/>
    <property type="match status" value="1"/>
</dbReference>
<dbReference type="Gene3D" id="3.30.565.10">
    <property type="entry name" value="Histidine kinase-like ATPase, C-terminal domain"/>
    <property type="match status" value="1"/>
</dbReference>
<organism evidence="16">
    <name type="scientific">Clostridioides difficile</name>
    <name type="common">Peptoclostridium difficile</name>
    <dbReference type="NCBI Taxonomy" id="1496"/>
    <lineage>
        <taxon>Bacteria</taxon>
        <taxon>Bacillati</taxon>
        <taxon>Bacillota</taxon>
        <taxon>Clostridia</taxon>
        <taxon>Peptostreptococcales</taxon>
        <taxon>Peptostreptococcaceae</taxon>
        <taxon>Clostridioides</taxon>
    </lineage>
</organism>
<keyword evidence="5" id="KW-0597">Phosphoprotein</keyword>
<dbReference type="PRINTS" id="PR00344">
    <property type="entry name" value="BCTRLSENSOR"/>
</dbReference>
<dbReference type="Proteomes" id="UP000879542">
    <property type="component" value="Unassembled WGS sequence"/>
</dbReference>
<dbReference type="EC" id="2.7.13.3" evidence="3"/>
<feature type="transmembrane region" description="Helical" evidence="12">
    <location>
        <begin position="38"/>
        <end position="57"/>
    </location>
</feature>
<dbReference type="InterPro" id="IPR005467">
    <property type="entry name" value="His_kinase_dom"/>
</dbReference>
<dbReference type="InterPro" id="IPR003594">
    <property type="entry name" value="HATPase_dom"/>
</dbReference>
<keyword evidence="6 18" id="KW-0808">Transferase</keyword>
<comment type="subcellular location">
    <subcellularLocation>
        <location evidence="2">Cell membrane</location>
        <topology evidence="2">Multi-pass membrane protein</topology>
    </subcellularLocation>
</comment>
<evidence type="ECO:0000256" key="3">
    <source>
        <dbReference type="ARBA" id="ARBA00012438"/>
    </source>
</evidence>
<dbReference type="EMBL" id="LK932525">
    <property type="protein sequence ID" value="CDS88756.1"/>
    <property type="molecule type" value="Genomic_DNA"/>
</dbReference>
<keyword evidence="7 12" id="KW-0812">Transmembrane</keyword>
<evidence type="ECO:0000256" key="6">
    <source>
        <dbReference type="ARBA" id="ARBA00022679"/>
    </source>
</evidence>
<evidence type="ECO:0000256" key="9">
    <source>
        <dbReference type="ARBA" id="ARBA00022989"/>
    </source>
</evidence>
<dbReference type="SUPFAM" id="SSF55874">
    <property type="entry name" value="ATPase domain of HSP90 chaperone/DNA topoisomerase II/histidine kinase"/>
    <property type="match status" value="1"/>
</dbReference>